<feature type="domain" description="Response regulatory" evidence="7">
    <location>
        <begin position="3"/>
        <end position="119"/>
    </location>
</feature>
<dbReference type="SUPFAM" id="SSF52172">
    <property type="entry name" value="CheY-like"/>
    <property type="match status" value="1"/>
</dbReference>
<organism evidence="8 9">
    <name type="scientific">Tenggerimyces flavus</name>
    <dbReference type="NCBI Taxonomy" id="1708749"/>
    <lineage>
        <taxon>Bacteria</taxon>
        <taxon>Bacillati</taxon>
        <taxon>Actinomycetota</taxon>
        <taxon>Actinomycetes</taxon>
        <taxon>Propionibacteriales</taxon>
        <taxon>Nocardioidaceae</taxon>
        <taxon>Tenggerimyces</taxon>
    </lineage>
</organism>
<evidence type="ECO:0000313" key="8">
    <source>
        <dbReference type="EMBL" id="MFC3761729.1"/>
    </source>
</evidence>
<gene>
    <name evidence="8" type="ORF">ACFOUW_12865</name>
</gene>
<evidence type="ECO:0000256" key="3">
    <source>
        <dbReference type="ARBA" id="ARBA00023125"/>
    </source>
</evidence>
<dbReference type="PANTHER" id="PTHR43214:SF24">
    <property type="entry name" value="TRANSCRIPTIONAL REGULATORY PROTEIN NARL-RELATED"/>
    <property type="match status" value="1"/>
</dbReference>
<dbReference type="RefSeq" id="WP_205114381.1">
    <property type="nucleotide sequence ID" value="NZ_JAFBCM010000001.1"/>
</dbReference>
<dbReference type="SMART" id="SM00421">
    <property type="entry name" value="HTH_LUXR"/>
    <property type="match status" value="1"/>
</dbReference>
<dbReference type="InterPro" id="IPR058245">
    <property type="entry name" value="NreC/VraR/RcsB-like_REC"/>
</dbReference>
<dbReference type="InterPro" id="IPR016032">
    <property type="entry name" value="Sig_transdc_resp-reg_C-effctor"/>
</dbReference>
<dbReference type="PRINTS" id="PR00038">
    <property type="entry name" value="HTHLUXR"/>
</dbReference>
<keyword evidence="3" id="KW-0238">DNA-binding</keyword>
<dbReference type="EMBL" id="JBHRZH010000009">
    <property type="protein sequence ID" value="MFC3761729.1"/>
    <property type="molecule type" value="Genomic_DNA"/>
</dbReference>
<dbReference type="InterPro" id="IPR039420">
    <property type="entry name" value="WalR-like"/>
</dbReference>
<evidence type="ECO:0000256" key="2">
    <source>
        <dbReference type="ARBA" id="ARBA00023015"/>
    </source>
</evidence>
<reference evidence="9" key="1">
    <citation type="journal article" date="2019" name="Int. J. Syst. Evol. Microbiol.">
        <title>The Global Catalogue of Microorganisms (GCM) 10K type strain sequencing project: providing services to taxonomists for standard genome sequencing and annotation.</title>
        <authorList>
            <consortium name="The Broad Institute Genomics Platform"/>
            <consortium name="The Broad Institute Genome Sequencing Center for Infectious Disease"/>
            <person name="Wu L."/>
            <person name="Ma J."/>
        </authorList>
    </citation>
    <scope>NUCLEOTIDE SEQUENCE [LARGE SCALE GENOMIC DNA]</scope>
    <source>
        <strain evidence="9">CGMCC 4.7241</strain>
    </source>
</reference>
<evidence type="ECO:0000259" key="6">
    <source>
        <dbReference type="PROSITE" id="PS50043"/>
    </source>
</evidence>
<dbReference type="Gene3D" id="3.40.50.2300">
    <property type="match status" value="1"/>
</dbReference>
<evidence type="ECO:0000313" key="9">
    <source>
        <dbReference type="Proteomes" id="UP001595699"/>
    </source>
</evidence>
<dbReference type="InterPro" id="IPR011006">
    <property type="entry name" value="CheY-like_superfamily"/>
</dbReference>
<dbReference type="PROSITE" id="PS00622">
    <property type="entry name" value="HTH_LUXR_1"/>
    <property type="match status" value="1"/>
</dbReference>
<dbReference type="Pfam" id="PF00196">
    <property type="entry name" value="GerE"/>
    <property type="match status" value="1"/>
</dbReference>
<dbReference type="InterPro" id="IPR000792">
    <property type="entry name" value="Tscrpt_reg_LuxR_C"/>
</dbReference>
<keyword evidence="1 5" id="KW-0597">Phosphoprotein</keyword>
<dbReference type="InterPro" id="IPR001789">
    <property type="entry name" value="Sig_transdc_resp-reg_receiver"/>
</dbReference>
<dbReference type="SMART" id="SM00448">
    <property type="entry name" value="REC"/>
    <property type="match status" value="1"/>
</dbReference>
<evidence type="ECO:0000256" key="4">
    <source>
        <dbReference type="ARBA" id="ARBA00023163"/>
    </source>
</evidence>
<dbReference type="PROSITE" id="PS50110">
    <property type="entry name" value="RESPONSE_REGULATORY"/>
    <property type="match status" value="1"/>
</dbReference>
<dbReference type="CDD" id="cd06170">
    <property type="entry name" value="LuxR_C_like"/>
    <property type="match status" value="1"/>
</dbReference>
<keyword evidence="2" id="KW-0805">Transcription regulation</keyword>
<protein>
    <submittedName>
        <fullName evidence="8">Response regulator</fullName>
    </submittedName>
</protein>
<dbReference type="PANTHER" id="PTHR43214">
    <property type="entry name" value="TWO-COMPONENT RESPONSE REGULATOR"/>
    <property type="match status" value="1"/>
</dbReference>
<evidence type="ECO:0000256" key="5">
    <source>
        <dbReference type="PROSITE-ProRule" id="PRU00169"/>
    </source>
</evidence>
<dbReference type="CDD" id="cd17535">
    <property type="entry name" value="REC_NarL-like"/>
    <property type="match status" value="1"/>
</dbReference>
<proteinExistence type="predicted"/>
<feature type="domain" description="HTH luxR-type" evidence="6">
    <location>
        <begin position="147"/>
        <end position="212"/>
    </location>
</feature>
<dbReference type="Pfam" id="PF00072">
    <property type="entry name" value="Response_reg"/>
    <property type="match status" value="1"/>
</dbReference>
<comment type="caution">
    <text evidence="8">The sequence shown here is derived from an EMBL/GenBank/DDBJ whole genome shotgun (WGS) entry which is preliminary data.</text>
</comment>
<evidence type="ECO:0000259" key="7">
    <source>
        <dbReference type="PROSITE" id="PS50110"/>
    </source>
</evidence>
<sequence>MIRVLVADDEPMVRRGVHSVLATAPDLEVVAEAADGRQAVDLAHRHRPDVAVLDIRMPRVDGLRAAAEIRRTVPATGVVMLTTFGEDDNILRALGDGAAGFLVKSGEPEELIAGVRAVAGGAAYLSPTVAARVVHHLTAGGAGGATARRRVAALTPRERGVLAFLAAGSTNGQIARRLGVVEGTVKAHVSAVLTRLGVGNRAAAAVVAYEAGLLPEEQQARGDHGGAEGRARDHVVRIVDAGDDAGERHQQAQR</sequence>
<keyword evidence="4" id="KW-0804">Transcription</keyword>
<dbReference type="PROSITE" id="PS50043">
    <property type="entry name" value="HTH_LUXR_2"/>
    <property type="match status" value="1"/>
</dbReference>
<feature type="modified residue" description="4-aspartylphosphate" evidence="5">
    <location>
        <position position="54"/>
    </location>
</feature>
<evidence type="ECO:0000256" key="1">
    <source>
        <dbReference type="ARBA" id="ARBA00022553"/>
    </source>
</evidence>
<dbReference type="Proteomes" id="UP001595699">
    <property type="component" value="Unassembled WGS sequence"/>
</dbReference>
<accession>A0ABV7YBN1</accession>
<name>A0ABV7YBN1_9ACTN</name>
<keyword evidence="9" id="KW-1185">Reference proteome</keyword>
<dbReference type="SUPFAM" id="SSF46894">
    <property type="entry name" value="C-terminal effector domain of the bipartite response regulators"/>
    <property type="match status" value="1"/>
</dbReference>